<dbReference type="Proteomes" id="UP001306508">
    <property type="component" value="Unassembled WGS sequence"/>
</dbReference>
<evidence type="ECO:0000313" key="3">
    <source>
        <dbReference type="EMBL" id="KAK5780250.1"/>
    </source>
</evidence>
<dbReference type="InterPro" id="IPR011042">
    <property type="entry name" value="6-blade_b-propeller_TolB-like"/>
</dbReference>
<reference evidence="4" key="1">
    <citation type="submission" date="2023-07" db="EMBL/GenBank/DDBJ databases">
        <title>A draft genome of Kazachstania heterogenica Y-27499.</title>
        <authorList>
            <person name="Donic C."/>
            <person name="Kralova J.S."/>
            <person name="Fidel L."/>
            <person name="Ben-Dor S."/>
            <person name="Jung S."/>
        </authorList>
    </citation>
    <scope>NUCLEOTIDE SEQUENCE [LARGE SCALE GENOMIC DNA]</scope>
    <source>
        <strain evidence="4">Y27499</strain>
    </source>
</reference>
<dbReference type="Pfam" id="PF08450">
    <property type="entry name" value="SGL"/>
    <property type="match status" value="1"/>
</dbReference>
<evidence type="ECO:0000256" key="1">
    <source>
        <dbReference type="ARBA" id="ARBA00008853"/>
    </source>
</evidence>
<evidence type="ECO:0000313" key="4">
    <source>
        <dbReference type="Proteomes" id="UP001306508"/>
    </source>
</evidence>
<feature type="domain" description="SMP-30/Gluconolactonase/LRE-like region" evidence="2">
    <location>
        <begin position="22"/>
        <end position="317"/>
    </location>
</feature>
<dbReference type="GO" id="GO:0005509">
    <property type="term" value="F:calcium ion binding"/>
    <property type="evidence" value="ECO:0007669"/>
    <property type="project" value="TreeGrafter"/>
</dbReference>
<gene>
    <name evidence="3" type="ORF">RI543_002286</name>
</gene>
<dbReference type="SUPFAM" id="SSF63829">
    <property type="entry name" value="Calcium-dependent phosphotriesterase"/>
    <property type="match status" value="1"/>
</dbReference>
<comment type="similarity">
    <text evidence="1">Belongs to the SMP-30/CGR1 family.</text>
</comment>
<proteinExistence type="inferred from homology"/>
<sequence length="366" mass="42322">MVEIVDCTRNLKPFFQSKDPRLSEGITYCGKTDTLYWIDIYKAQIHRIQNFQNGSPSSMQSNYGVVTISQENYNERLFNISYPKEHSEYKESIGVIFPNDNEDGLDSHLIYFGSKFGIAQYNYKSDQWGYIILYSSCPELKLYGHKLRSNDGNVTPDGKYIIVGLMEDFMYDASKSDKGCVLRVDLNNQEITMMVNGMKIPNAFHWNQDNSKMYITDSLNFTIWEYEYNTIENRLVLPHRKRALFDIHKYNVDFESPEPDGSDIDLINGLLYVSVWSTSQIQVYDIQTGKLAKRYLLPLNTPRISCCCFVGGDLLVTCANQYITDDEQLSNNNHDNKDVNGGCVYRIENVTQNMFPKRSSKRSLKF</sequence>
<dbReference type="EMBL" id="JAWIZZ010000043">
    <property type="protein sequence ID" value="KAK5780250.1"/>
    <property type="molecule type" value="Genomic_DNA"/>
</dbReference>
<comment type="caution">
    <text evidence="3">The sequence shown here is derived from an EMBL/GenBank/DDBJ whole genome shotgun (WGS) entry which is preliminary data.</text>
</comment>
<dbReference type="PANTHER" id="PTHR10907:SF47">
    <property type="entry name" value="REGUCALCIN"/>
    <property type="match status" value="1"/>
</dbReference>
<dbReference type="PANTHER" id="PTHR10907">
    <property type="entry name" value="REGUCALCIN"/>
    <property type="match status" value="1"/>
</dbReference>
<dbReference type="GO" id="GO:0004341">
    <property type="term" value="F:gluconolactonase activity"/>
    <property type="evidence" value="ECO:0007669"/>
    <property type="project" value="TreeGrafter"/>
</dbReference>
<dbReference type="InterPro" id="IPR013658">
    <property type="entry name" value="SGL"/>
</dbReference>
<dbReference type="Gene3D" id="2.120.10.30">
    <property type="entry name" value="TolB, C-terminal domain"/>
    <property type="match status" value="1"/>
</dbReference>
<organism evidence="3 4">
    <name type="scientific">Arxiozyma heterogenica</name>
    <dbReference type="NCBI Taxonomy" id="278026"/>
    <lineage>
        <taxon>Eukaryota</taxon>
        <taxon>Fungi</taxon>
        <taxon>Dikarya</taxon>
        <taxon>Ascomycota</taxon>
        <taxon>Saccharomycotina</taxon>
        <taxon>Saccharomycetes</taxon>
        <taxon>Saccharomycetales</taxon>
        <taxon>Saccharomycetaceae</taxon>
        <taxon>Arxiozyma</taxon>
    </lineage>
</organism>
<name>A0AAN7WM84_9SACH</name>
<protein>
    <recommendedName>
        <fullName evidence="2">SMP-30/Gluconolactonase/LRE-like region domain-containing protein</fullName>
    </recommendedName>
</protein>
<evidence type="ECO:0000259" key="2">
    <source>
        <dbReference type="Pfam" id="PF08450"/>
    </source>
</evidence>
<dbReference type="AlphaFoldDB" id="A0AAN7WM84"/>
<accession>A0AAN7WM84</accession>
<keyword evidence="4" id="KW-1185">Reference proteome</keyword>